<evidence type="ECO:0000313" key="4">
    <source>
        <dbReference type="EMBL" id="TGY62718.1"/>
    </source>
</evidence>
<dbReference type="SUPFAM" id="SSF56601">
    <property type="entry name" value="beta-lactamase/transpeptidase-like"/>
    <property type="match status" value="1"/>
</dbReference>
<evidence type="ECO:0000313" key="5">
    <source>
        <dbReference type="Proteomes" id="UP000310263"/>
    </source>
</evidence>
<evidence type="ECO:0000259" key="3">
    <source>
        <dbReference type="Pfam" id="PF13354"/>
    </source>
</evidence>
<feature type="domain" description="Beta-lactamase class A catalytic" evidence="3">
    <location>
        <begin position="263"/>
        <end position="409"/>
    </location>
</feature>
<gene>
    <name evidence="4" type="ORF">E5334_04770</name>
</gene>
<dbReference type="Gene3D" id="3.40.710.10">
    <property type="entry name" value="DD-peptidase/beta-lactamase superfamily"/>
    <property type="match status" value="1"/>
</dbReference>
<dbReference type="Pfam" id="PF13354">
    <property type="entry name" value="Beta-lactamase2"/>
    <property type="match status" value="1"/>
</dbReference>
<dbReference type="InterPro" id="IPR012338">
    <property type="entry name" value="Beta-lactam/transpept-like"/>
</dbReference>
<keyword evidence="2" id="KW-0812">Transmembrane</keyword>
<dbReference type="Proteomes" id="UP000310263">
    <property type="component" value="Unassembled WGS sequence"/>
</dbReference>
<sequence length="441" mass="47532">MSGSGSSTHPGADPRKRPSGSRARGRNPRAGDPGDHYSSRQARDSWRPFPAEKRSAAASRPSGLPNPAPGAATRGRSGSSQREASARHRAERQQRRASRQRPRRSLSMPQLPSWPQTTGRGFLGRKPRRAPQGSLSQRFMKEWRRSARFRKLATSAAGLLAALAVGLVILGIQHHGARVAEQARAQTNLEALGTFENTLIESYRSIAPLYVQVGIDIGAIQASGNQCGFYICTADGQKLTAYNSQQPFYSASSIKGPYVLSVLSELESPDQLGSLEDSVTLAITESDNNSYIAAKNAFGTATINQWLNNAGSSETLGDNWGSYVDLSSEQLADLWVESAAWCLGDSEAETLHDYGAAIFSEPLNSPIAQLPDAVTWSKPGWIATESQNSTVDAGLVVRDGDAYIMAVMTNKGDDFDTLDPLVASLDTLAQRLIEARTSRLA</sequence>
<reference evidence="4 5" key="1">
    <citation type="submission" date="2019-04" db="EMBL/GenBank/DDBJ databases">
        <title>Microbes associate with the intestines of laboratory mice.</title>
        <authorList>
            <person name="Navarre W."/>
            <person name="Wong E."/>
            <person name="Huang K."/>
            <person name="Tropini C."/>
            <person name="Ng K."/>
            <person name="Yu B."/>
        </authorList>
    </citation>
    <scope>NUCLEOTIDE SEQUENCE [LARGE SCALE GENOMIC DNA]</scope>
    <source>
        <strain evidence="4 5">NM07_P-09</strain>
    </source>
</reference>
<comment type="caution">
    <text evidence="4">The sequence shown here is derived from an EMBL/GenBank/DDBJ whole genome shotgun (WGS) entry which is preliminary data.</text>
</comment>
<dbReference type="GO" id="GO:0008800">
    <property type="term" value="F:beta-lactamase activity"/>
    <property type="evidence" value="ECO:0007669"/>
    <property type="project" value="InterPro"/>
</dbReference>
<feature type="compositionally biased region" description="Basic and acidic residues" evidence="1">
    <location>
        <begin position="84"/>
        <end position="94"/>
    </location>
</feature>
<dbReference type="AlphaFoldDB" id="A0A4S2F1E2"/>
<dbReference type="RefSeq" id="WP_136012446.1">
    <property type="nucleotide sequence ID" value="NZ_SRYE01000002.1"/>
</dbReference>
<name>A0A4S2F1E2_9ACTN</name>
<dbReference type="EMBL" id="SRYE01000002">
    <property type="protein sequence ID" value="TGY62718.1"/>
    <property type="molecule type" value="Genomic_DNA"/>
</dbReference>
<feature type="transmembrane region" description="Helical" evidence="2">
    <location>
        <begin position="152"/>
        <end position="172"/>
    </location>
</feature>
<keyword evidence="2" id="KW-1133">Transmembrane helix</keyword>
<evidence type="ECO:0000256" key="1">
    <source>
        <dbReference type="SAM" id="MobiDB-lite"/>
    </source>
</evidence>
<feature type="compositionally biased region" description="Basic residues" evidence="1">
    <location>
        <begin position="17"/>
        <end position="27"/>
    </location>
</feature>
<protein>
    <recommendedName>
        <fullName evidence="3">Beta-lactamase class A catalytic domain-containing protein</fullName>
    </recommendedName>
</protein>
<evidence type="ECO:0000256" key="2">
    <source>
        <dbReference type="SAM" id="Phobius"/>
    </source>
</evidence>
<feature type="compositionally biased region" description="Polar residues" evidence="1">
    <location>
        <begin position="107"/>
        <end position="119"/>
    </location>
</feature>
<dbReference type="InterPro" id="IPR045155">
    <property type="entry name" value="Beta-lactam_cat"/>
</dbReference>
<feature type="region of interest" description="Disordered" evidence="1">
    <location>
        <begin position="1"/>
        <end position="135"/>
    </location>
</feature>
<accession>A0A4S2F1E2</accession>
<keyword evidence="2" id="KW-0472">Membrane</keyword>
<feature type="compositionally biased region" description="Basic residues" evidence="1">
    <location>
        <begin position="95"/>
        <end position="104"/>
    </location>
</feature>
<organism evidence="4 5">
    <name type="scientific">Muricaecibacterium torontonense</name>
    <dbReference type="NCBI Taxonomy" id="3032871"/>
    <lineage>
        <taxon>Bacteria</taxon>
        <taxon>Bacillati</taxon>
        <taxon>Actinomycetota</taxon>
        <taxon>Coriobacteriia</taxon>
        <taxon>Coriobacteriales</taxon>
        <taxon>Atopobiaceae</taxon>
        <taxon>Muricaecibacterium</taxon>
    </lineage>
</organism>
<feature type="compositionally biased region" description="Basic and acidic residues" evidence="1">
    <location>
        <begin position="32"/>
        <end position="55"/>
    </location>
</feature>
<proteinExistence type="predicted"/>
<dbReference type="OrthoDB" id="3191550at2"/>
<dbReference type="GO" id="GO:0030655">
    <property type="term" value="P:beta-lactam antibiotic catabolic process"/>
    <property type="evidence" value="ECO:0007669"/>
    <property type="project" value="InterPro"/>
</dbReference>
<keyword evidence="5" id="KW-1185">Reference proteome</keyword>